<dbReference type="InterPro" id="IPR044534">
    <property type="entry name" value="TTL1-4"/>
</dbReference>
<organism evidence="5">
    <name type="scientific">Ananas comosus var. bracteatus</name>
    <name type="common">red pineapple</name>
    <dbReference type="NCBI Taxonomy" id="296719"/>
    <lineage>
        <taxon>Eukaryota</taxon>
        <taxon>Viridiplantae</taxon>
        <taxon>Streptophyta</taxon>
        <taxon>Embryophyta</taxon>
        <taxon>Tracheophyta</taxon>
        <taxon>Spermatophyta</taxon>
        <taxon>Magnoliopsida</taxon>
        <taxon>Liliopsida</taxon>
        <taxon>Poales</taxon>
        <taxon>Bromeliaceae</taxon>
        <taxon>Bromelioideae</taxon>
        <taxon>Ananas</taxon>
    </lineage>
</organism>
<dbReference type="PANTHER" id="PTHR46050">
    <property type="entry name" value="TPR REPEAT-CONTAINING THIOREDOXIN"/>
    <property type="match status" value="1"/>
</dbReference>
<gene>
    <name evidence="5" type="ORF">CB5_LOCUS26486</name>
</gene>
<accession>A0A6V7QKB2</accession>
<dbReference type="SMART" id="SM00028">
    <property type="entry name" value="TPR"/>
    <property type="match status" value="5"/>
</dbReference>
<evidence type="ECO:0000256" key="3">
    <source>
        <dbReference type="PROSITE-ProRule" id="PRU00339"/>
    </source>
</evidence>
<evidence type="ECO:0000259" key="4">
    <source>
        <dbReference type="Pfam" id="PF00085"/>
    </source>
</evidence>
<evidence type="ECO:0000256" key="2">
    <source>
        <dbReference type="ARBA" id="ARBA00022803"/>
    </source>
</evidence>
<dbReference type="SUPFAM" id="SSF52833">
    <property type="entry name" value="Thioredoxin-like"/>
    <property type="match status" value="1"/>
</dbReference>
<feature type="repeat" description="TPR" evidence="3">
    <location>
        <begin position="182"/>
        <end position="215"/>
    </location>
</feature>
<protein>
    <recommendedName>
        <fullName evidence="4">Thioredoxin domain-containing protein</fullName>
    </recommendedName>
</protein>
<dbReference type="Gene3D" id="1.25.40.10">
    <property type="entry name" value="Tetratricopeptide repeat domain"/>
    <property type="match status" value="1"/>
</dbReference>
<proteinExistence type="predicted"/>
<keyword evidence="1" id="KW-0677">Repeat</keyword>
<keyword evidence="2 3" id="KW-0802">TPR repeat</keyword>
<dbReference type="SUPFAM" id="SSF48452">
    <property type="entry name" value="TPR-like"/>
    <property type="match status" value="2"/>
</dbReference>
<dbReference type="GO" id="GO:0005737">
    <property type="term" value="C:cytoplasm"/>
    <property type="evidence" value="ECO:0007669"/>
    <property type="project" value="TreeGrafter"/>
</dbReference>
<dbReference type="AlphaFoldDB" id="A0A6V7QKB2"/>
<dbReference type="FunFam" id="3.40.30.10:FF:000211">
    <property type="entry name" value="TPR repeat-containing thioredoxin TTL4"/>
    <property type="match status" value="1"/>
</dbReference>
<dbReference type="Pfam" id="PF00515">
    <property type="entry name" value="TPR_1"/>
    <property type="match status" value="1"/>
</dbReference>
<dbReference type="GO" id="GO:0006950">
    <property type="term" value="P:response to stress"/>
    <property type="evidence" value="ECO:0007669"/>
    <property type="project" value="UniProtKB-ARBA"/>
</dbReference>
<dbReference type="PROSITE" id="PS50293">
    <property type="entry name" value="TPR_REGION"/>
    <property type="match status" value="1"/>
</dbReference>
<dbReference type="Gene3D" id="3.40.30.10">
    <property type="entry name" value="Glutaredoxin"/>
    <property type="match status" value="1"/>
</dbReference>
<evidence type="ECO:0000313" key="5">
    <source>
        <dbReference type="EMBL" id="CAD1843275.1"/>
    </source>
</evidence>
<dbReference type="PANTHER" id="PTHR46050:SF29">
    <property type="entry name" value="TPR REPEAT-CONTAINING THIOREDOXIN TTL4"/>
    <property type="match status" value="1"/>
</dbReference>
<sequence>MSHTGASMTNGHVGADALSDRFDGAVAFDANKPDAKEIFALASAATTSSSSTGSSAGLAGRRTHSGEFLFGSSREAAHNSAGAVASKPGHRRTGSVPIIPTAASTTSTATSPVTHALPAGNICPSGKIAKPGAAPLRPAARSDVLGSGTANYGHGSIMRGGGGGSTNGTASAKAAAVSMDNAEEVKRVGNEHYKKGRFEEALRLYERAIAMCPDNAACRSNRAAALIGLGRLGEAVRECEEAVRLDPAYGRAHHRLAALLIRLGQVDNARRHLFLASPQPDPVELQKLQAVEKHLSRCAEARKSGDWKSALGESDAAIAAGADSSPSLIALRAEALLRLHHLSEAELAVSNASKLVDCSSSCCSVARAFGFLSLSYIFFVRAQVEMALGRFENAVGAAEKSKQADPGNVEVTTMLNKHDPLNSVLYCNRAACRYKLRQWEKSIDDCNEALRIQPNYIKALLRRAASNGKIERWAECVRDYEVLSKELPGDIEVAEALFHAQVALKTSRGEEVSNLKFGGEVEEITGIEQFQTAITLPGVSVVHFMASLNEHCSKISPFVDALCTRYPSVNFLKVDISESPAVAKAENVRTIPTFKIYKNGARVKEMICPSQQVLEYSVRHYVF</sequence>
<name>A0A6V7QKB2_ANACO</name>
<dbReference type="InterPro" id="IPR036249">
    <property type="entry name" value="Thioredoxin-like_sf"/>
</dbReference>
<dbReference type="Pfam" id="PF00085">
    <property type="entry name" value="Thioredoxin"/>
    <property type="match status" value="1"/>
</dbReference>
<dbReference type="EMBL" id="LR862136">
    <property type="protein sequence ID" value="CAD1843275.1"/>
    <property type="molecule type" value="Genomic_DNA"/>
</dbReference>
<dbReference type="InterPro" id="IPR019734">
    <property type="entry name" value="TPR_rpt"/>
</dbReference>
<dbReference type="InterPro" id="IPR013766">
    <property type="entry name" value="Thioredoxin_domain"/>
</dbReference>
<dbReference type="PROSITE" id="PS50005">
    <property type="entry name" value="TPR"/>
    <property type="match status" value="1"/>
</dbReference>
<reference evidence="5" key="1">
    <citation type="submission" date="2020-07" db="EMBL/GenBank/DDBJ databases">
        <authorList>
            <person name="Lin J."/>
        </authorList>
    </citation>
    <scope>NUCLEOTIDE SEQUENCE</scope>
</reference>
<dbReference type="InterPro" id="IPR011990">
    <property type="entry name" value="TPR-like_helical_dom_sf"/>
</dbReference>
<dbReference type="Pfam" id="PF13414">
    <property type="entry name" value="TPR_11"/>
    <property type="match status" value="1"/>
</dbReference>
<feature type="domain" description="Thioredoxin" evidence="4">
    <location>
        <begin position="528"/>
        <end position="610"/>
    </location>
</feature>
<dbReference type="CDD" id="cd02947">
    <property type="entry name" value="TRX_family"/>
    <property type="match status" value="1"/>
</dbReference>
<evidence type="ECO:0000256" key="1">
    <source>
        <dbReference type="ARBA" id="ARBA00022737"/>
    </source>
</evidence>